<evidence type="ECO:0000259" key="5">
    <source>
        <dbReference type="Pfam" id="PF13145"/>
    </source>
</evidence>
<evidence type="ECO:0000256" key="1">
    <source>
        <dbReference type="ARBA" id="ARBA00000971"/>
    </source>
</evidence>
<evidence type="ECO:0000313" key="6">
    <source>
        <dbReference type="EMBL" id="MBK6004769.1"/>
    </source>
</evidence>
<comment type="caution">
    <text evidence="6">The sequence shown here is derived from an EMBL/GenBank/DDBJ whole genome shotgun (WGS) entry which is preliminary data.</text>
</comment>
<dbReference type="GO" id="GO:0003755">
    <property type="term" value="F:peptidyl-prolyl cis-trans isomerase activity"/>
    <property type="evidence" value="ECO:0007669"/>
    <property type="project" value="UniProtKB-KW"/>
</dbReference>
<dbReference type="InterPro" id="IPR000297">
    <property type="entry name" value="PPIase_PpiC"/>
</dbReference>
<evidence type="ECO:0000313" key="7">
    <source>
        <dbReference type="Proteomes" id="UP000630528"/>
    </source>
</evidence>
<comment type="catalytic activity">
    <reaction evidence="1">
        <text>[protein]-peptidylproline (omega=180) = [protein]-peptidylproline (omega=0)</text>
        <dbReference type="Rhea" id="RHEA:16237"/>
        <dbReference type="Rhea" id="RHEA-COMP:10747"/>
        <dbReference type="Rhea" id="RHEA-COMP:10748"/>
        <dbReference type="ChEBI" id="CHEBI:83833"/>
        <dbReference type="ChEBI" id="CHEBI:83834"/>
        <dbReference type="EC" id="5.2.1.8"/>
    </reaction>
</comment>
<keyword evidence="4" id="KW-0697">Rotamase</keyword>
<gene>
    <name evidence="6" type="ORF">JJB11_01585</name>
</gene>
<dbReference type="InterPro" id="IPR050245">
    <property type="entry name" value="PrsA_foldase"/>
</dbReference>
<dbReference type="PANTHER" id="PTHR47245:SF2">
    <property type="entry name" value="PEPTIDYL-PROLYL CIS-TRANS ISOMERASE HP_0175-RELATED"/>
    <property type="match status" value="1"/>
</dbReference>
<dbReference type="EMBL" id="JAEPWM010000001">
    <property type="protein sequence ID" value="MBK6004769.1"/>
    <property type="molecule type" value="Genomic_DNA"/>
</dbReference>
<dbReference type="Proteomes" id="UP000630528">
    <property type="component" value="Unassembled WGS sequence"/>
</dbReference>
<feature type="domain" description="PpiC" evidence="5">
    <location>
        <begin position="114"/>
        <end position="244"/>
    </location>
</feature>
<protein>
    <recommendedName>
        <fullName evidence="3">peptidylprolyl isomerase</fullName>
        <ecNumber evidence="3">5.2.1.8</ecNumber>
    </recommendedName>
</protein>
<dbReference type="RefSeq" id="WP_201166149.1">
    <property type="nucleotide sequence ID" value="NZ_JAEPWM010000001.1"/>
</dbReference>
<dbReference type="AlphaFoldDB" id="A0A934TNV1"/>
<accession>A0A934TNV1</accession>
<keyword evidence="6" id="KW-0413">Isomerase</keyword>
<keyword evidence="7" id="KW-1185">Reference proteome</keyword>
<evidence type="ECO:0000256" key="3">
    <source>
        <dbReference type="ARBA" id="ARBA00013194"/>
    </source>
</evidence>
<reference evidence="6" key="1">
    <citation type="journal article" date="2012" name="J. Microbiol. Biotechnol.">
        <title>Ramlibacter ginsenosidimutans sp. nov., with ginsenoside-converting activity.</title>
        <authorList>
            <person name="Wang L."/>
            <person name="An D.S."/>
            <person name="Kim S.G."/>
            <person name="Jin F.X."/>
            <person name="Kim S.C."/>
            <person name="Lee S.T."/>
            <person name="Im W.T."/>
        </authorList>
    </citation>
    <scope>NUCLEOTIDE SEQUENCE</scope>
    <source>
        <strain evidence="6">KACC 17527</strain>
    </source>
</reference>
<name>A0A934TNV1_9BURK</name>
<dbReference type="Pfam" id="PF13145">
    <property type="entry name" value="Rotamase_2"/>
    <property type="match status" value="1"/>
</dbReference>
<proteinExistence type="inferred from homology"/>
<comment type="similarity">
    <text evidence="2">Belongs to the PpiC/parvulin rotamase family.</text>
</comment>
<sequence>MKSILGEPLLHFVAIGAALFVWFQWSGGGAGPGSTRIAITSGQIQHLAASYTKAWQHPPTDTELKGLIDDWVREEIAVREAVAAGLDRDDTIVRRRLRQKLEFLAEEAAQAAPPTDQELEAWLTSHGDALRIEPRVAFRQVFVSRERRGAAAERDAAAILARLNAIGPAAPVDALGDPTMLPSDIELTSTRDIDRLFGPGFAQRIETLAPGAWVGPVKSSYGLHLVQVRARTEGALPQLAAVRPLVEREVLAERRNRQLDAMYEQLLAKYKVVIEPHAPAAADQGRP</sequence>
<evidence type="ECO:0000256" key="4">
    <source>
        <dbReference type="ARBA" id="ARBA00023110"/>
    </source>
</evidence>
<reference evidence="6" key="2">
    <citation type="submission" date="2021-01" db="EMBL/GenBank/DDBJ databases">
        <authorList>
            <person name="Kang M."/>
        </authorList>
    </citation>
    <scope>NUCLEOTIDE SEQUENCE</scope>
    <source>
        <strain evidence="6">KACC 17527</strain>
    </source>
</reference>
<dbReference type="PANTHER" id="PTHR47245">
    <property type="entry name" value="PEPTIDYLPROLYL ISOMERASE"/>
    <property type="match status" value="1"/>
</dbReference>
<dbReference type="EC" id="5.2.1.8" evidence="3"/>
<organism evidence="6 7">
    <name type="scientific">Ramlibacter ginsenosidimutans</name>
    <dbReference type="NCBI Taxonomy" id="502333"/>
    <lineage>
        <taxon>Bacteria</taxon>
        <taxon>Pseudomonadati</taxon>
        <taxon>Pseudomonadota</taxon>
        <taxon>Betaproteobacteria</taxon>
        <taxon>Burkholderiales</taxon>
        <taxon>Comamonadaceae</taxon>
        <taxon>Ramlibacter</taxon>
    </lineage>
</organism>
<evidence type="ECO:0000256" key="2">
    <source>
        <dbReference type="ARBA" id="ARBA00007656"/>
    </source>
</evidence>